<dbReference type="Proteomes" id="UP001482620">
    <property type="component" value="Unassembled WGS sequence"/>
</dbReference>
<accession>A0ABV0TUG9</accession>
<evidence type="ECO:0000256" key="1">
    <source>
        <dbReference type="SAM" id="MobiDB-lite"/>
    </source>
</evidence>
<name>A0ABV0TUG9_9TELE</name>
<reference evidence="2 3" key="1">
    <citation type="submission" date="2021-06" db="EMBL/GenBank/DDBJ databases">
        <authorList>
            <person name="Palmer J.M."/>
        </authorList>
    </citation>
    <scope>NUCLEOTIDE SEQUENCE [LARGE SCALE GENOMIC DNA]</scope>
    <source>
        <strain evidence="3">if_2019</strain>
        <tissue evidence="2">Muscle</tissue>
    </source>
</reference>
<evidence type="ECO:0000313" key="3">
    <source>
        <dbReference type="Proteomes" id="UP001482620"/>
    </source>
</evidence>
<feature type="region of interest" description="Disordered" evidence="1">
    <location>
        <begin position="41"/>
        <end position="60"/>
    </location>
</feature>
<keyword evidence="3" id="KW-1185">Reference proteome</keyword>
<evidence type="ECO:0000313" key="2">
    <source>
        <dbReference type="EMBL" id="MEQ2236424.1"/>
    </source>
</evidence>
<gene>
    <name evidence="2" type="ORF">ILYODFUR_012673</name>
</gene>
<protein>
    <submittedName>
        <fullName evidence="2">Uncharacterized protein</fullName>
    </submittedName>
</protein>
<comment type="caution">
    <text evidence="2">The sequence shown here is derived from an EMBL/GenBank/DDBJ whole genome shotgun (WGS) entry which is preliminary data.</text>
</comment>
<dbReference type="EMBL" id="JAHRIQ010047346">
    <property type="protein sequence ID" value="MEQ2236424.1"/>
    <property type="molecule type" value="Genomic_DNA"/>
</dbReference>
<organism evidence="2 3">
    <name type="scientific">Ilyodon furcidens</name>
    <name type="common">goldbreast splitfin</name>
    <dbReference type="NCBI Taxonomy" id="33524"/>
    <lineage>
        <taxon>Eukaryota</taxon>
        <taxon>Metazoa</taxon>
        <taxon>Chordata</taxon>
        <taxon>Craniata</taxon>
        <taxon>Vertebrata</taxon>
        <taxon>Euteleostomi</taxon>
        <taxon>Actinopterygii</taxon>
        <taxon>Neopterygii</taxon>
        <taxon>Teleostei</taxon>
        <taxon>Neoteleostei</taxon>
        <taxon>Acanthomorphata</taxon>
        <taxon>Ovalentaria</taxon>
        <taxon>Atherinomorphae</taxon>
        <taxon>Cyprinodontiformes</taxon>
        <taxon>Goodeidae</taxon>
        <taxon>Ilyodon</taxon>
    </lineage>
</organism>
<proteinExistence type="predicted"/>
<sequence>MHAPVLGPALQVVTPPPPLNTIPAPPLRSGPAPLRPVRVQTLLSGSGGPTEPDRVKVSSSGRRSLTLLLGSHITNQINTVHAARTFISVPAGLIPVVPGSPVAARPLAALSGLQGGCMEAALSQPAELEIRPDPGSLL</sequence>